<protein>
    <submittedName>
        <fullName evidence="1">Uncharacterized protein</fullName>
    </submittedName>
</protein>
<evidence type="ECO:0000313" key="2">
    <source>
        <dbReference type="Proteomes" id="UP000324800"/>
    </source>
</evidence>
<accession>A0A5J4RHV7</accession>
<sequence>AGAILISGDPWPVLIVYNYFIHNIADTTTLPVPGNNRANDIFYDSNGFGQFVTSQYIKSCRSLSTGIRISVKQDYLQYDHLLSDDFEYITVAYQGDDTEGVGSPSNPFQTIGRAVE</sequence>
<feature type="non-terminal residue" evidence="1">
    <location>
        <position position="116"/>
    </location>
</feature>
<name>A0A5J4RHV7_9EUKA</name>
<reference evidence="1 2" key="1">
    <citation type="submission" date="2019-03" db="EMBL/GenBank/DDBJ databases">
        <title>Single cell metagenomics reveals metabolic interactions within the superorganism composed of flagellate Streblomastix strix and complex community of Bacteroidetes bacteria on its surface.</title>
        <authorList>
            <person name="Treitli S.C."/>
            <person name="Kolisko M."/>
            <person name="Husnik F."/>
            <person name="Keeling P."/>
            <person name="Hampl V."/>
        </authorList>
    </citation>
    <scope>NUCLEOTIDE SEQUENCE [LARGE SCALE GENOMIC DNA]</scope>
    <source>
        <strain evidence="1">ST1C</strain>
    </source>
</reference>
<feature type="non-terminal residue" evidence="1">
    <location>
        <position position="1"/>
    </location>
</feature>
<gene>
    <name evidence="1" type="ORF">EZS28_053279</name>
</gene>
<dbReference type="EMBL" id="SNRW01042417">
    <property type="protein sequence ID" value="KAA6332411.1"/>
    <property type="molecule type" value="Genomic_DNA"/>
</dbReference>
<comment type="caution">
    <text evidence="1">The sequence shown here is derived from an EMBL/GenBank/DDBJ whole genome shotgun (WGS) entry which is preliminary data.</text>
</comment>
<evidence type="ECO:0000313" key="1">
    <source>
        <dbReference type="EMBL" id="KAA6332411.1"/>
    </source>
</evidence>
<dbReference type="Proteomes" id="UP000324800">
    <property type="component" value="Unassembled WGS sequence"/>
</dbReference>
<organism evidence="1 2">
    <name type="scientific">Streblomastix strix</name>
    <dbReference type="NCBI Taxonomy" id="222440"/>
    <lineage>
        <taxon>Eukaryota</taxon>
        <taxon>Metamonada</taxon>
        <taxon>Preaxostyla</taxon>
        <taxon>Oxymonadida</taxon>
        <taxon>Streblomastigidae</taxon>
        <taxon>Streblomastix</taxon>
    </lineage>
</organism>
<proteinExistence type="predicted"/>
<dbReference type="AlphaFoldDB" id="A0A5J4RHV7"/>